<dbReference type="VEuPathDB" id="CryptoDB:Cvel_5417"/>
<proteinExistence type="predicted"/>
<evidence type="ECO:0000256" key="1">
    <source>
        <dbReference type="SAM" id="MobiDB-lite"/>
    </source>
</evidence>
<name>A0A0G4GYM0_9ALVE</name>
<dbReference type="EMBL" id="CDMZ01001691">
    <property type="protein sequence ID" value="CEM36266.1"/>
    <property type="molecule type" value="Genomic_DNA"/>
</dbReference>
<dbReference type="AlphaFoldDB" id="A0A0G4GYM0"/>
<feature type="signal peptide" evidence="2">
    <location>
        <begin position="1"/>
        <end position="20"/>
    </location>
</feature>
<sequence>MRTAALCTLLGLCWIELRTAIIPEPLSIDDLYECFKNQAKSLEIDAEKIQGASIQDFQSLHDFLKTDKKFSLAVGQSCDALKRQKKNETDEEGELGSVGDLNGFQSAVPSYPTASKVKLFQSLSSDSTAEANQVLPTNFGVADFIPEGVSLGGDNENETAQSQFESCISSAFNISSLRQGGVLDRAGNFFYDTMASLKSALGNPFADFKTVFSLSIDTFTDDDWDIPAPELGNISLTSDTEGEGPFSFLNCGGEAGGEETETGTDTDTETGSSKSKFEEFLSNKLSVDIDLDKWRLTAEQFIFETVGINQGNGFSRLIPRQDTRESIELTDDNEDEINGLLMNRCDVSKEGDDFRAFQTQQSLQTISNFICASAPRTPLIGFNPACLVVLPIPMMAEWAAELHIAQCELQRGLVDAQKSRRPLKILTPPSGPWTNLSNRCTPLFSSLPPSKCTLQIIIEHKTTRARLSGSVSEPDAFQRAKKLTELESVVGMMIKSAEEGEKKIDAKLTDLGEASRILRRLTVTELDQRPGFGSAGCEQSVSVSSCPPPPPINSSQEACVVEDFCTATSSSKTKKGIIQNPQKVFPQTKLPKMKLEDLMPKLQMPRQKPLSVEGALSSDTFKDILHDTLPTKFTDDQGSKLMNEIGFSSSFKVSSLTGASTEGLDSGDVKSPGAALDLKGFSESLGKMMPSFGLGDAGSASGSAKKEREGWDWVEAKEGEDDDPRGNVQVRMRNNGGKDTEEWKGKFVDLNLDSLKEGILEFV</sequence>
<accession>A0A0G4GYM0</accession>
<evidence type="ECO:0000256" key="2">
    <source>
        <dbReference type="SAM" id="SignalP"/>
    </source>
</evidence>
<protein>
    <submittedName>
        <fullName evidence="3">Uncharacterized protein</fullName>
    </submittedName>
</protein>
<feature type="region of interest" description="Disordered" evidence="1">
    <location>
        <begin position="252"/>
        <end position="273"/>
    </location>
</feature>
<evidence type="ECO:0000313" key="3">
    <source>
        <dbReference type="EMBL" id="CEM36266.1"/>
    </source>
</evidence>
<reference evidence="3" key="1">
    <citation type="submission" date="2014-11" db="EMBL/GenBank/DDBJ databases">
        <authorList>
            <person name="Otto D Thomas"/>
            <person name="Naeem Raeece"/>
        </authorList>
    </citation>
    <scope>NUCLEOTIDE SEQUENCE</scope>
</reference>
<feature type="compositionally biased region" description="Acidic residues" evidence="1">
    <location>
        <begin position="256"/>
        <end position="268"/>
    </location>
</feature>
<feature type="region of interest" description="Disordered" evidence="1">
    <location>
        <begin position="716"/>
        <end position="739"/>
    </location>
</feature>
<keyword evidence="2" id="KW-0732">Signal</keyword>
<gene>
    <name evidence="3" type="ORF">Cvel_5417</name>
</gene>
<feature type="chain" id="PRO_5005191184" evidence="2">
    <location>
        <begin position="21"/>
        <end position="763"/>
    </location>
</feature>
<organism evidence="3">
    <name type="scientific">Chromera velia CCMP2878</name>
    <dbReference type="NCBI Taxonomy" id="1169474"/>
    <lineage>
        <taxon>Eukaryota</taxon>
        <taxon>Sar</taxon>
        <taxon>Alveolata</taxon>
        <taxon>Colpodellida</taxon>
        <taxon>Chromeraceae</taxon>
        <taxon>Chromera</taxon>
    </lineage>
</organism>